<feature type="signal peptide" evidence="1">
    <location>
        <begin position="1"/>
        <end position="21"/>
    </location>
</feature>
<name>A0A345ZB72_9BACT</name>
<evidence type="ECO:0000256" key="1">
    <source>
        <dbReference type="SAM" id="SignalP"/>
    </source>
</evidence>
<reference evidence="2 3" key="1">
    <citation type="submission" date="2017-12" db="EMBL/GenBank/DDBJ databases">
        <title>Chromulinavorax destructans is a abundant pathogen of dominant heterotrophic picoflagllates.</title>
        <authorList>
            <person name="Deeg C.M."/>
            <person name="Zimmer M."/>
            <person name="Suttle C.A."/>
        </authorList>
    </citation>
    <scope>NUCLEOTIDE SEQUENCE [LARGE SCALE GENOMIC DNA]</scope>
    <source>
        <strain evidence="2 3">SeV1</strain>
    </source>
</reference>
<accession>A0A345ZB72</accession>
<proteinExistence type="predicted"/>
<dbReference type="EMBL" id="CP025544">
    <property type="protein sequence ID" value="AXK60539.1"/>
    <property type="molecule type" value="Genomic_DNA"/>
</dbReference>
<evidence type="ECO:0000313" key="2">
    <source>
        <dbReference type="EMBL" id="AXK60539.1"/>
    </source>
</evidence>
<keyword evidence="1" id="KW-0732">Signal</keyword>
<dbReference type="KEGG" id="cdes:C0J27_02150"/>
<sequence>MKFNTTISFCALLLTSSIMSAGPMNKFVTAGLAAFIHQNIMTKQDLTKIPTITQEDVTEYYNKFTTTILHTKKSLEPIFAGMQQAINDAIAEVEANKKKELEEEAKRSKK</sequence>
<evidence type="ECO:0000313" key="3">
    <source>
        <dbReference type="Proteomes" id="UP000254834"/>
    </source>
</evidence>
<organism evidence="2 3">
    <name type="scientific">Candidatus Chromulinivorax destructor</name>
    <dbReference type="NCBI Taxonomy" id="2066483"/>
    <lineage>
        <taxon>Bacteria</taxon>
        <taxon>Candidatus Babelota</taxon>
        <taxon>Candidatus Babeliae</taxon>
        <taxon>Candidatus Babeliales</taxon>
        <taxon>Candidatus Chromulinivoraceae</taxon>
        <taxon>Candidatus Chromulinivorax</taxon>
    </lineage>
</organism>
<dbReference type="AlphaFoldDB" id="A0A345ZB72"/>
<protein>
    <submittedName>
        <fullName evidence="2">Uncharacterized protein</fullName>
    </submittedName>
</protein>
<dbReference type="RefSeq" id="WP_115585554.1">
    <property type="nucleotide sequence ID" value="NZ_CP025544.1"/>
</dbReference>
<dbReference type="Proteomes" id="UP000254834">
    <property type="component" value="Chromosome"/>
</dbReference>
<gene>
    <name evidence="2" type="ORF">C0J27_02150</name>
</gene>
<keyword evidence="3" id="KW-1185">Reference proteome</keyword>
<feature type="chain" id="PRO_5016700216" evidence="1">
    <location>
        <begin position="22"/>
        <end position="110"/>
    </location>
</feature>